<organism evidence="1 2">
    <name type="scientific">Bacillus pacificus</name>
    <dbReference type="NCBI Taxonomy" id="2026187"/>
    <lineage>
        <taxon>Bacteria</taxon>
        <taxon>Bacillati</taxon>
        <taxon>Bacillota</taxon>
        <taxon>Bacilli</taxon>
        <taxon>Bacillales</taxon>
        <taxon>Bacillaceae</taxon>
        <taxon>Bacillus</taxon>
        <taxon>Bacillus cereus group</taxon>
    </lineage>
</organism>
<dbReference type="Gene3D" id="2.160.10.10">
    <property type="entry name" value="Hexapeptide repeat proteins"/>
    <property type="match status" value="1"/>
</dbReference>
<accession>A0A1Y6ALD9</accession>
<evidence type="ECO:0000313" key="2">
    <source>
        <dbReference type="Proteomes" id="UP000194499"/>
    </source>
</evidence>
<sequence length="83" mass="9811">MKHPLCNHWPETKYIKDIVTNPLIEVGEYSYYSGYYGHQNFEDSCVRYLWGMLSPEHFSIQLNRWDGILINSLLGIMFVLPVE</sequence>
<name>A0A1Y6ALD9_9BACI</name>
<dbReference type="EMBL" id="FWZB01000052">
    <property type="protein sequence ID" value="SME43929.1"/>
    <property type="molecule type" value="Genomic_DNA"/>
</dbReference>
<proteinExistence type="predicted"/>
<protein>
    <submittedName>
        <fullName evidence="1">Uncharacterized protein</fullName>
    </submittedName>
</protein>
<gene>
    <name evidence="1" type="ORF">BACERE00191_05424</name>
</gene>
<dbReference type="Proteomes" id="UP000194499">
    <property type="component" value="Unassembled WGS sequence"/>
</dbReference>
<dbReference type="AlphaFoldDB" id="A0A1Y6ALD9"/>
<reference evidence="2" key="1">
    <citation type="submission" date="2017-04" db="EMBL/GenBank/DDBJ databases">
        <authorList>
            <person name="Criscuolo A."/>
        </authorList>
    </citation>
    <scope>NUCLEOTIDE SEQUENCE [LARGE SCALE GENOMIC DNA]</scope>
</reference>
<evidence type="ECO:0000313" key="1">
    <source>
        <dbReference type="EMBL" id="SME43929.1"/>
    </source>
</evidence>